<evidence type="ECO:0008006" key="5">
    <source>
        <dbReference type="Google" id="ProtNLM"/>
    </source>
</evidence>
<reference evidence="3" key="1">
    <citation type="submission" date="2021-08" db="EMBL/GenBank/DDBJ databases">
        <title>WGS assembly of Ceratopteris richardii.</title>
        <authorList>
            <person name="Marchant D.B."/>
            <person name="Chen G."/>
            <person name="Jenkins J."/>
            <person name="Shu S."/>
            <person name="Leebens-Mack J."/>
            <person name="Grimwood J."/>
            <person name="Schmutz J."/>
            <person name="Soltis P."/>
            <person name="Soltis D."/>
            <person name="Chen Z.-H."/>
        </authorList>
    </citation>
    <scope>NUCLEOTIDE SEQUENCE</scope>
    <source>
        <strain evidence="3">Whitten #5841</strain>
        <tissue evidence="3">Leaf</tissue>
    </source>
</reference>
<dbReference type="AlphaFoldDB" id="A0A8T2Q5U1"/>
<protein>
    <recommendedName>
        <fullName evidence="5">PH domain-containing protein</fullName>
    </recommendedName>
</protein>
<dbReference type="EMBL" id="CM035442">
    <property type="protein sequence ID" value="KAH7279007.1"/>
    <property type="molecule type" value="Genomic_DNA"/>
</dbReference>
<evidence type="ECO:0000313" key="3">
    <source>
        <dbReference type="EMBL" id="KAH7279010.1"/>
    </source>
</evidence>
<dbReference type="OMA" id="RSHIACE"/>
<dbReference type="Gene3D" id="2.30.29.30">
    <property type="entry name" value="Pleckstrin-homology domain (PH domain)/Phosphotyrosine-binding domain (PTB)"/>
    <property type="match status" value="1"/>
</dbReference>
<evidence type="ECO:0000256" key="1">
    <source>
        <dbReference type="SAM" id="Coils"/>
    </source>
</evidence>
<dbReference type="Proteomes" id="UP000825935">
    <property type="component" value="Chromosome 37"/>
</dbReference>
<feature type="coiled-coil region" evidence="1">
    <location>
        <begin position="210"/>
        <end position="237"/>
    </location>
</feature>
<dbReference type="Gene3D" id="1.10.150.50">
    <property type="entry name" value="Transcription Factor, Ets-1"/>
    <property type="match status" value="1"/>
</dbReference>
<accession>A0A8T2Q5U1</accession>
<dbReference type="EMBL" id="CM035442">
    <property type="protein sequence ID" value="KAH7279008.1"/>
    <property type="molecule type" value="Genomic_DNA"/>
</dbReference>
<evidence type="ECO:0000313" key="4">
    <source>
        <dbReference type="Proteomes" id="UP000825935"/>
    </source>
</evidence>
<dbReference type="InterPro" id="IPR013761">
    <property type="entry name" value="SAM/pointed_sf"/>
</dbReference>
<dbReference type="PANTHER" id="PTHR34837:SF2">
    <property type="entry name" value="OS05G0595500 PROTEIN"/>
    <property type="match status" value="1"/>
</dbReference>
<name>A0A8T2Q5U1_CERRI</name>
<dbReference type="SUPFAM" id="SSF50729">
    <property type="entry name" value="PH domain-like"/>
    <property type="match status" value="1"/>
</dbReference>
<keyword evidence="4" id="KW-1185">Reference proteome</keyword>
<proteinExistence type="predicted"/>
<dbReference type="PANTHER" id="PTHR34837">
    <property type="entry name" value="OS05G0595500 PROTEIN"/>
    <property type="match status" value="1"/>
</dbReference>
<dbReference type="EMBL" id="CM035442">
    <property type="protein sequence ID" value="KAH7279010.1"/>
    <property type="molecule type" value="Genomic_DNA"/>
</dbReference>
<organism evidence="3 4">
    <name type="scientific">Ceratopteris richardii</name>
    <name type="common">Triangle waterfern</name>
    <dbReference type="NCBI Taxonomy" id="49495"/>
    <lineage>
        <taxon>Eukaryota</taxon>
        <taxon>Viridiplantae</taxon>
        <taxon>Streptophyta</taxon>
        <taxon>Embryophyta</taxon>
        <taxon>Tracheophyta</taxon>
        <taxon>Polypodiopsida</taxon>
        <taxon>Polypodiidae</taxon>
        <taxon>Polypodiales</taxon>
        <taxon>Pteridineae</taxon>
        <taxon>Pteridaceae</taxon>
        <taxon>Parkerioideae</taxon>
        <taxon>Ceratopteris</taxon>
    </lineage>
</organism>
<dbReference type="OrthoDB" id="1676529at2759"/>
<gene>
    <name evidence="3" type="ORF">KP509_37G000200</name>
</gene>
<sequence length="383" mass="43602">MTFVSVPAAADPLHLEEPQSPTDEFCFQCSESDYGDVQETPKPLKIDNKTAVLHWSIDEVKIWMQQNVPFGNDKMQECLRAFSMKAIDGLSLLTLQRSHPACIGMSDFDWLLFKAARKRLLSFTSPVHAITETQDLNDRFSPSFWTPPCTPRREDSEITPPDSPYSLRPRSTSKTAYKQAQQALKLSSPKKLFAFPKLTWSSDPSKDEQIEMLVTEVQSLRGEIVSAEERETTLQAQMHRLDEVLRTAVIAGYLYTRTRWVPLLGEPVLEDNVEDMNDWLQKFLVLQGSSIYFYMHATDLHPQGTIAVEDIVEVGALPSHINLGENGVLFAFHITTCHRLRLECSTPVKPQMDSWLTILGADFKARNSRNHCESQNEIVEYKH</sequence>
<evidence type="ECO:0000256" key="2">
    <source>
        <dbReference type="SAM" id="MobiDB-lite"/>
    </source>
</evidence>
<dbReference type="CDD" id="cd00821">
    <property type="entry name" value="PH"/>
    <property type="match status" value="1"/>
</dbReference>
<feature type="region of interest" description="Disordered" evidence="2">
    <location>
        <begin position="145"/>
        <end position="172"/>
    </location>
</feature>
<dbReference type="InterPro" id="IPR011993">
    <property type="entry name" value="PH-like_dom_sf"/>
</dbReference>
<comment type="caution">
    <text evidence="3">The sequence shown here is derived from an EMBL/GenBank/DDBJ whole genome shotgun (WGS) entry which is preliminary data.</text>
</comment>
<keyword evidence="1" id="KW-0175">Coiled coil</keyword>